<reference evidence="2 3" key="1">
    <citation type="journal article" date="2020" name="Cell Host Microbe">
        <title>Functional and Genomic Variation between Human-Derived Isolates of Lachnospiraceae Reveals Inter- and Intra-Species Diversity.</title>
        <authorList>
            <person name="Sorbara M.T."/>
            <person name="Littmann E.R."/>
            <person name="Fontana E."/>
            <person name="Moody T.U."/>
            <person name="Kohout C.E."/>
            <person name="Gjonbalaj M."/>
            <person name="Eaton V."/>
            <person name="Seok R."/>
            <person name="Leiner I.M."/>
            <person name="Pamer E.G."/>
        </authorList>
    </citation>
    <scope>NUCLEOTIDE SEQUENCE [LARGE SCALE GENOMIC DNA]</scope>
    <source>
        <strain evidence="2 3">MSK.17.74</strain>
    </source>
</reference>
<dbReference type="EMBL" id="JAAITS010000011">
    <property type="protein sequence ID" value="NSG84858.1"/>
    <property type="molecule type" value="Genomic_DNA"/>
</dbReference>
<comment type="caution">
    <text evidence="2">The sequence shown here is derived from an EMBL/GenBank/DDBJ whole genome shotgun (WGS) entry which is preliminary data.</text>
</comment>
<organism evidence="2 3">
    <name type="scientific">Blautia faecis</name>
    <dbReference type="NCBI Taxonomy" id="871665"/>
    <lineage>
        <taxon>Bacteria</taxon>
        <taxon>Bacillati</taxon>
        <taxon>Bacillota</taxon>
        <taxon>Clostridia</taxon>
        <taxon>Lachnospirales</taxon>
        <taxon>Lachnospiraceae</taxon>
        <taxon>Blautia</taxon>
    </lineage>
</organism>
<dbReference type="Pfam" id="PF13558">
    <property type="entry name" value="SbcC_Walker_B"/>
    <property type="match status" value="1"/>
</dbReference>
<feature type="coiled-coil region" evidence="1">
    <location>
        <begin position="446"/>
        <end position="487"/>
    </location>
</feature>
<keyword evidence="3" id="KW-1185">Reference proteome</keyword>
<feature type="coiled-coil region" evidence="1">
    <location>
        <begin position="244"/>
        <end position="406"/>
    </location>
</feature>
<protein>
    <submittedName>
        <fullName evidence="2">TIGR02680 family protein</fullName>
    </submittedName>
</protein>
<keyword evidence="1" id="KW-0175">Coiled coil</keyword>
<dbReference type="Gene3D" id="3.40.50.300">
    <property type="entry name" value="P-loop containing nucleotide triphosphate hydrolases"/>
    <property type="match status" value="2"/>
</dbReference>
<dbReference type="SUPFAM" id="SSF52540">
    <property type="entry name" value="P-loop containing nucleoside triphosphate hydrolases"/>
    <property type="match status" value="2"/>
</dbReference>
<name>A0ABX2H428_9FIRM</name>
<evidence type="ECO:0000256" key="1">
    <source>
        <dbReference type="SAM" id="Coils"/>
    </source>
</evidence>
<feature type="coiled-coil region" evidence="1">
    <location>
        <begin position="884"/>
        <end position="918"/>
    </location>
</feature>
<dbReference type="InterPro" id="IPR013496">
    <property type="entry name" value="CHP02680"/>
</dbReference>
<accession>A0ABX2H428</accession>
<gene>
    <name evidence="2" type="ORF">G5B17_05310</name>
</gene>
<evidence type="ECO:0000313" key="2">
    <source>
        <dbReference type="EMBL" id="NSG84858.1"/>
    </source>
</evidence>
<evidence type="ECO:0000313" key="3">
    <source>
        <dbReference type="Proteomes" id="UP001644719"/>
    </source>
</evidence>
<feature type="coiled-coil region" evidence="1">
    <location>
        <begin position="744"/>
        <end position="829"/>
    </location>
</feature>
<dbReference type="InterPro" id="IPR027417">
    <property type="entry name" value="P-loop_NTPase"/>
</dbReference>
<dbReference type="NCBIfam" id="TIGR02680">
    <property type="entry name" value="TIGR02680 family protein"/>
    <property type="match status" value="1"/>
</dbReference>
<sequence length="1370" mass="161107">MNSRWQANKIGLINFWYYDEQEFPFVKGRMLLRGSNGSGKSVTMQSVVPLLLDGNMSPERLDPFGSRDRKMSSYLLEEDDGREERTGYLYLELKRQNSDTYLTIGMGIRARRGKNLDKWYFSLTDGRRIGKDFFLYKDSGEKVTLSKKELENRIGDGGRVIDRQVDYMEYVNRQIFGFETTEEYKEMIDLLIQLRTPKLSKDFKPSVINDILSDSLQPLSDDDLRPMSEAIENMDTMTMNLKNRKEAKQAAEKIQAVFSKYNQKLLYEKAERCEQAGLKLENARTQQKEQEKKLCECKKKIEALKIEHQELDVKRESMEKEKESLNKSDAVALKRREAELITELNGQQKNLMEKQRFLEQKHTQYQDAQNQIKTEEDRKYEKEKELEELIEEMQDEADTMAFEEHAFMKEELEKHPEEPYKFNLHQQQFDNTKEKINEGTKILAETDRLERQKDDLIKERERRIRELDTLQRKVSELESVFVQTQNEWKEALYQWNGANQELALEKELLRELSIFAETYKESSDFAEVRQRIADVWIKKNGEIESELSVNDTESQNTKKELEEVRADLAEWENQKEPQPERSEAVIRNRKRLDALGIPYQEFYKVIEFGDNLEEEACNRLEEALLKMGILDALVIDEQYKEQVLKTEKGCEDHYLFICKNSQKNLQPDRSLLDVLELNEEVNDIFSNQRLTGILGSIAYDSESLFTVAEDGTYGMGVLAGTVTGEYEAGFLGTKAREKHRQAKIEECRQRITELETALQQLEELHRKLSDRKVILRKEYDNLPKDTDMREALRMLQAEERECEQLKRESDKLEYQIRELAEILKEKKKKALEIAEALYLTCSYDIFKEAKKAAEEYGKHLISLIAAHEMYLRSLMYLRERKEHLEDLDADMEQIRYDLQEIQKEIRRKTEEQTSIQEQLRLTDYEEIKERLDACINWLQEYPEQLRVCVSRQTHEEDEVGQLTLRLDENQKKIEEYEKKTKYFSECYDMEKALHYVEIPKEIPEDAAHIRSYLESDVKALDKDSVIRDLNKVYFENRGFLTDYHLMQNELFTEEEHTEFPAKRLDISARYQGVKISFASLLLHLEEDITELENLIKDGDRELFEDILANTVSRKIRGKINGSNTWVQKMNSLMNGMNTSSGLKLSLRWRSKTAEQEDQLDTKELVELLKKDYRLMSEDEAARLSAHFRSKVAEARRNAKDSVGMISFYQIMKDTLDYRKWFEFQLFSQKNGERQKELTNSVFGTFSGGEKAMSMYVPLFSAVVAKYQGGREDAPRLISLDEAFAGVDNKNIRDMFRLMTEFQFDFIINSQVLWGDCDTLDALAIYQLIRPGNAKFVTVMPYLWNGHRKELLEHEEEVEQRGIELGQAEGV</sequence>
<proteinExistence type="predicted"/>
<dbReference type="Proteomes" id="UP001644719">
    <property type="component" value="Unassembled WGS sequence"/>
</dbReference>